<dbReference type="AlphaFoldDB" id="A0A9N9JYP9"/>
<feature type="non-terminal residue" evidence="1">
    <location>
        <position position="1"/>
    </location>
</feature>
<comment type="caution">
    <text evidence="1">The sequence shown here is derived from an EMBL/GenBank/DDBJ whole genome shotgun (WGS) entry which is preliminary data.</text>
</comment>
<proteinExistence type="predicted"/>
<dbReference type="EMBL" id="CAJVPY010037005">
    <property type="protein sequence ID" value="CAG8802511.1"/>
    <property type="molecule type" value="Genomic_DNA"/>
</dbReference>
<sequence>IILPSSESQKTDPKSKCKKVSKAADKNKLIEYNVAKECIESFPFDAKFAEDTIDAVSHFMSHYYAFLDEANEDPPKGFTYQRVNIINELELLRKKPFKSDYDFT</sequence>
<gene>
    <name evidence="1" type="ORF">DERYTH_LOCUS23692</name>
</gene>
<organism evidence="1 2">
    <name type="scientific">Dentiscutata erythropus</name>
    <dbReference type="NCBI Taxonomy" id="1348616"/>
    <lineage>
        <taxon>Eukaryota</taxon>
        <taxon>Fungi</taxon>
        <taxon>Fungi incertae sedis</taxon>
        <taxon>Mucoromycota</taxon>
        <taxon>Glomeromycotina</taxon>
        <taxon>Glomeromycetes</taxon>
        <taxon>Diversisporales</taxon>
        <taxon>Gigasporaceae</taxon>
        <taxon>Dentiscutata</taxon>
    </lineage>
</organism>
<keyword evidence="2" id="KW-1185">Reference proteome</keyword>
<dbReference type="Proteomes" id="UP000789405">
    <property type="component" value="Unassembled WGS sequence"/>
</dbReference>
<evidence type="ECO:0000313" key="2">
    <source>
        <dbReference type="Proteomes" id="UP000789405"/>
    </source>
</evidence>
<dbReference type="OrthoDB" id="27214at2759"/>
<feature type="non-terminal residue" evidence="1">
    <location>
        <position position="104"/>
    </location>
</feature>
<protein>
    <submittedName>
        <fullName evidence="1">9177_t:CDS:1</fullName>
    </submittedName>
</protein>
<name>A0A9N9JYP9_9GLOM</name>
<reference evidence="1" key="1">
    <citation type="submission" date="2021-06" db="EMBL/GenBank/DDBJ databases">
        <authorList>
            <person name="Kallberg Y."/>
            <person name="Tangrot J."/>
            <person name="Rosling A."/>
        </authorList>
    </citation>
    <scope>NUCLEOTIDE SEQUENCE</scope>
    <source>
        <strain evidence="1">MA453B</strain>
    </source>
</reference>
<evidence type="ECO:0000313" key="1">
    <source>
        <dbReference type="EMBL" id="CAG8802511.1"/>
    </source>
</evidence>
<accession>A0A9N9JYP9</accession>